<protein>
    <recommendedName>
        <fullName evidence="3">L,D-transpeptidase</fullName>
    </recommendedName>
</protein>
<evidence type="ECO:0000313" key="1">
    <source>
        <dbReference type="EMBL" id="MBP1468742.1"/>
    </source>
</evidence>
<keyword evidence="2" id="KW-1185">Reference proteome</keyword>
<evidence type="ECO:0000313" key="2">
    <source>
        <dbReference type="Proteomes" id="UP001193081"/>
    </source>
</evidence>
<dbReference type="Proteomes" id="UP001193081">
    <property type="component" value="Unassembled WGS sequence"/>
</dbReference>
<accession>A0ABS4DH24</accession>
<gene>
    <name evidence="1" type="ORF">EYB53_023710</name>
</gene>
<reference evidence="1 2" key="1">
    <citation type="submission" date="2021-03" db="EMBL/GenBank/DDBJ databases">
        <authorList>
            <person name="Grouzdev D.S."/>
        </authorList>
    </citation>
    <scope>NUCLEOTIDE SEQUENCE [LARGE SCALE GENOMIC DNA]</scope>
    <source>
        <strain evidence="1 2">M50-1</strain>
    </source>
</reference>
<evidence type="ECO:0008006" key="3">
    <source>
        <dbReference type="Google" id="ProtNLM"/>
    </source>
</evidence>
<comment type="caution">
    <text evidence="1">The sequence shown here is derived from an EMBL/GenBank/DDBJ whole genome shotgun (WGS) entry which is preliminary data.</text>
</comment>
<dbReference type="EMBL" id="SIJK02000090">
    <property type="protein sequence ID" value="MBP1468742.1"/>
    <property type="molecule type" value="Genomic_DNA"/>
</dbReference>
<dbReference type="RefSeq" id="WP_135481799.1">
    <property type="nucleotide sequence ID" value="NZ_SIJK02000090.1"/>
</dbReference>
<organism evidence="1 2">
    <name type="scientific">Candidatus Chloroploca mongolica</name>
    <dbReference type="NCBI Taxonomy" id="2528176"/>
    <lineage>
        <taxon>Bacteria</taxon>
        <taxon>Bacillati</taxon>
        <taxon>Chloroflexota</taxon>
        <taxon>Chloroflexia</taxon>
        <taxon>Chloroflexales</taxon>
        <taxon>Chloroflexineae</taxon>
        <taxon>Oscillochloridaceae</taxon>
        <taxon>Candidatus Chloroploca</taxon>
    </lineage>
</organism>
<sequence>MRHGLAVAMGLLAVVLLVGLQAYAQTPPGTILSSGGSVVIPQSSAPVWDDRQRDDGALYDPSGRLIAYYIDAGQVVP</sequence>
<proteinExistence type="predicted"/>
<name>A0ABS4DH24_9CHLR</name>